<organism evidence="8 9">
    <name type="scientific">Symbiodinium natans</name>
    <dbReference type="NCBI Taxonomy" id="878477"/>
    <lineage>
        <taxon>Eukaryota</taxon>
        <taxon>Sar</taxon>
        <taxon>Alveolata</taxon>
        <taxon>Dinophyceae</taxon>
        <taxon>Suessiales</taxon>
        <taxon>Symbiodiniaceae</taxon>
        <taxon>Symbiodinium</taxon>
    </lineage>
</organism>
<dbReference type="OrthoDB" id="191686at2759"/>
<gene>
    <name evidence="8" type="primary">Catsper1</name>
    <name evidence="8" type="ORF">SNAT2548_LOCUS11352</name>
</gene>
<evidence type="ECO:0000259" key="7">
    <source>
        <dbReference type="Pfam" id="PF00520"/>
    </source>
</evidence>
<keyword evidence="3 6" id="KW-1133">Transmembrane helix</keyword>
<dbReference type="Pfam" id="PF00520">
    <property type="entry name" value="Ion_trans"/>
    <property type="match status" value="1"/>
</dbReference>
<dbReference type="PANTHER" id="PTHR10037">
    <property type="entry name" value="VOLTAGE-GATED CATION CHANNEL CALCIUM AND SODIUM"/>
    <property type="match status" value="1"/>
</dbReference>
<feature type="transmembrane region" description="Helical" evidence="6">
    <location>
        <begin position="421"/>
        <end position="444"/>
    </location>
</feature>
<dbReference type="InterPro" id="IPR005821">
    <property type="entry name" value="Ion_trans_dom"/>
</dbReference>
<evidence type="ECO:0000256" key="1">
    <source>
        <dbReference type="ARBA" id="ARBA00004141"/>
    </source>
</evidence>
<evidence type="ECO:0000256" key="5">
    <source>
        <dbReference type="SAM" id="MobiDB-lite"/>
    </source>
</evidence>
<name>A0A812LAD7_9DINO</name>
<feature type="region of interest" description="Disordered" evidence="5">
    <location>
        <begin position="70"/>
        <end position="165"/>
    </location>
</feature>
<feature type="transmembrane region" description="Helical" evidence="6">
    <location>
        <begin position="274"/>
        <end position="297"/>
    </location>
</feature>
<sequence>MQDVLKVVARHEQQLAAILEQHSRAVDGAMHSMRDQLEALNVQKGVQAPGGKHRQLHICLGPAPTLQPKFASEDPAFPEESPCFSRTAADVSPSHSEGSNISDGSVASDVSDVAASEMSAAWSSGQPVSEPDASMDGTNRKDSLTNGRKKKKKKKDRSTKCQNDTVVNLLRESSDSKLNQRSSVDVCMEKVAFYLDHVAGALVLLNSVLLMLQLEIEGRQIAFQLGVHAERQNFDHLLPIFQVMDSVFVFIFLAELLIRLVLERSRFVKDIANWLDFILVAGGLVDLSLTMVPSSAAGDQDMVTLRFVSALKAFRAIRMVRSFRFSPGLRMLVKACQCCLPSLCWSMLLLTVFMCMGALILGNLLQDFIKDETRLLEDRVWVWNRYGTTYRALYTLYEITFAGNWPTNVRPILERVSQAYVIFYFLYVTIIVFAVIRVISAIFLKDTLDEANNDAQHLVLDRLRKRAAYVERLEGLFNAIIDDEGREAGILTEKRLAEILANQKVKAYFSTLEIDVQEGAALFHLLDNGQGEVTLDDFISGIMRCKGAARAIDTFALQNDVKQLDAKLQKLMARLNVNQHSKLV</sequence>
<feature type="transmembrane region" description="Helical" evidence="6">
    <location>
        <begin position="240"/>
        <end position="262"/>
    </location>
</feature>
<dbReference type="GO" id="GO:0001518">
    <property type="term" value="C:voltage-gated sodium channel complex"/>
    <property type="evidence" value="ECO:0007669"/>
    <property type="project" value="TreeGrafter"/>
</dbReference>
<keyword evidence="2 6" id="KW-0812">Transmembrane</keyword>
<evidence type="ECO:0000313" key="9">
    <source>
        <dbReference type="Proteomes" id="UP000604046"/>
    </source>
</evidence>
<comment type="subcellular location">
    <subcellularLocation>
        <location evidence="1">Membrane</location>
        <topology evidence="1">Multi-pass membrane protein</topology>
    </subcellularLocation>
</comment>
<evidence type="ECO:0000313" key="8">
    <source>
        <dbReference type="EMBL" id="CAE7243865.1"/>
    </source>
</evidence>
<dbReference type="EMBL" id="CAJNDS010001004">
    <property type="protein sequence ID" value="CAE7243865.1"/>
    <property type="molecule type" value="Genomic_DNA"/>
</dbReference>
<feature type="domain" description="Ion transport" evidence="7">
    <location>
        <begin position="194"/>
        <end position="442"/>
    </location>
</feature>
<evidence type="ECO:0000256" key="4">
    <source>
        <dbReference type="ARBA" id="ARBA00023136"/>
    </source>
</evidence>
<dbReference type="SUPFAM" id="SSF81324">
    <property type="entry name" value="Voltage-gated potassium channels"/>
    <property type="match status" value="1"/>
</dbReference>
<dbReference type="AlphaFoldDB" id="A0A812LAD7"/>
<evidence type="ECO:0000256" key="6">
    <source>
        <dbReference type="SAM" id="Phobius"/>
    </source>
</evidence>
<keyword evidence="9" id="KW-1185">Reference proteome</keyword>
<accession>A0A812LAD7</accession>
<dbReference type="Gene3D" id="1.10.287.70">
    <property type="match status" value="1"/>
</dbReference>
<dbReference type="Gene3D" id="1.20.120.350">
    <property type="entry name" value="Voltage-gated potassium channels. Chain C"/>
    <property type="match status" value="1"/>
</dbReference>
<dbReference type="GO" id="GO:0005248">
    <property type="term" value="F:voltage-gated sodium channel activity"/>
    <property type="evidence" value="ECO:0007669"/>
    <property type="project" value="TreeGrafter"/>
</dbReference>
<dbReference type="Proteomes" id="UP000604046">
    <property type="component" value="Unassembled WGS sequence"/>
</dbReference>
<feature type="transmembrane region" description="Helical" evidence="6">
    <location>
        <begin position="342"/>
        <end position="365"/>
    </location>
</feature>
<evidence type="ECO:0000256" key="2">
    <source>
        <dbReference type="ARBA" id="ARBA00022692"/>
    </source>
</evidence>
<feature type="compositionally biased region" description="Low complexity" evidence="5">
    <location>
        <begin position="102"/>
        <end position="121"/>
    </location>
</feature>
<feature type="compositionally biased region" description="Basic residues" evidence="5">
    <location>
        <begin position="147"/>
        <end position="157"/>
    </location>
</feature>
<reference evidence="8" key="1">
    <citation type="submission" date="2021-02" db="EMBL/GenBank/DDBJ databases">
        <authorList>
            <person name="Dougan E. K."/>
            <person name="Rhodes N."/>
            <person name="Thang M."/>
            <person name="Chan C."/>
        </authorList>
    </citation>
    <scope>NUCLEOTIDE SEQUENCE</scope>
</reference>
<evidence type="ECO:0000256" key="3">
    <source>
        <dbReference type="ARBA" id="ARBA00022989"/>
    </source>
</evidence>
<proteinExistence type="predicted"/>
<dbReference type="InterPro" id="IPR027359">
    <property type="entry name" value="Volt_channel_dom_sf"/>
</dbReference>
<keyword evidence="4 6" id="KW-0472">Membrane</keyword>
<dbReference type="PANTHER" id="PTHR10037:SF62">
    <property type="entry name" value="SODIUM CHANNEL PROTEIN 60E"/>
    <property type="match status" value="1"/>
</dbReference>
<comment type="caution">
    <text evidence="8">The sequence shown here is derived from an EMBL/GenBank/DDBJ whole genome shotgun (WGS) entry which is preliminary data.</text>
</comment>
<feature type="transmembrane region" description="Helical" evidence="6">
    <location>
        <begin position="191"/>
        <end position="212"/>
    </location>
</feature>
<dbReference type="InterPro" id="IPR043203">
    <property type="entry name" value="VGCC_Ca_Na"/>
</dbReference>
<protein>
    <submittedName>
        <fullName evidence="8">Catsper1 protein</fullName>
    </submittedName>
</protein>